<proteinExistence type="predicted"/>
<evidence type="ECO:0000256" key="1">
    <source>
        <dbReference type="SAM" id="MobiDB-lite"/>
    </source>
</evidence>
<gene>
    <name evidence="2" type="ORF">FWK35_00023930</name>
</gene>
<dbReference type="Proteomes" id="UP000478052">
    <property type="component" value="Unassembled WGS sequence"/>
</dbReference>
<evidence type="ECO:0000313" key="2">
    <source>
        <dbReference type="EMBL" id="KAF0765959.1"/>
    </source>
</evidence>
<protein>
    <submittedName>
        <fullName evidence="2">Uncharacterized protein</fullName>
    </submittedName>
</protein>
<evidence type="ECO:0000313" key="3">
    <source>
        <dbReference type="Proteomes" id="UP000478052"/>
    </source>
</evidence>
<keyword evidence="3" id="KW-1185">Reference proteome</keyword>
<feature type="region of interest" description="Disordered" evidence="1">
    <location>
        <begin position="26"/>
        <end position="45"/>
    </location>
</feature>
<dbReference type="AlphaFoldDB" id="A0A6G0Z5F1"/>
<accession>A0A6G0Z5F1</accession>
<reference evidence="2 3" key="1">
    <citation type="submission" date="2019-08" db="EMBL/GenBank/DDBJ databases">
        <title>Whole genome of Aphis craccivora.</title>
        <authorList>
            <person name="Voronova N.V."/>
            <person name="Shulinski R.S."/>
            <person name="Bandarenka Y.V."/>
            <person name="Zhorov D.G."/>
            <person name="Warner D."/>
        </authorList>
    </citation>
    <scope>NUCLEOTIDE SEQUENCE [LARGE SCALE GENOMIC DNA]</scope>
    <source>
        <strain evidence="2">180601</strain>
        <tissue evidence="2">Whole Body</tissue>
    </source>
</reference>
<comment type="caution">
    <text evidence="2">The sequence shown here is derived from an EMBL/GenBank/DDBJ whole genome shotgun (WGS) entry which is preliminary data.</text>
</comment>
<sequence>MWVNGRVGGRSHRQTRNLRASAKVLPTKGIRHAGHVKPGSAETESLSHVVVPREFKVHLTEQ</sequence>
<organism evidence="2 3">
    <name type="scientific">Aphis craccivora</name>
    <name type="common">Cowpea aphid</name>
    <dbReference type="NCBI Taxonomy" id="307492"/>
    <lineage>
        <taxon>Eukaryota</taxon>
        <taxon>Metazoa</taxon>
        <taxon>Ecdysozoa</taxon>
        <taxon>Arthropoda</taxon>
        <taxon>Hexapoda</taxon>
        <taxon>Insecta</taxon>
        <taxon>Pterygota</taxon>
        <taxon>Neoptera</taxon>
        <taxon>Paraneoptera</taxon>
        <taxon>Hemiptera</taxon>
        <taxon>Sternorrhyncha</taxon>
        <taxon>Aphidomorpha</taxon>
        <taxon>Aphidoidea</taxon>
        <taxon>Aphididae</taxon>
        <taxon>Aphidini</taxon>
        <taxon>Aphis</taxon>
        <taxon>Aphis</taxon>
    </lineage>
</organism>
<feature type="non-terminal residue" evidence="2">
    <location>
        <position position="62"/>
    </location>
</feature>
<dbReference type="EMBL" id="VUJU01001291">
    <property type="protein sequence ID" value="KAF0765959.1"/>
    <property type="molecule type" value="Genomic_DNA"/>
</dbReference>
<feature type="region of interest" description="Disordered" evidence="1">
    <location>
        <begin position="1"/>
        <end position="21"/>
    </location>
</feature>
<name>A0A6G0Z5F1_APHCR</name>